<protein>
    <submittedName>
        <fullName evidence="1">Uncharacterized protein</fullName>
    </submittedName>
</protein>
<dbReference type="AlphaFoldDB" id="A0A7J5Y113"/>
<comment type="caution">
    <text evidence="1">The sequence shown here is derived from an EMBL/GenBank/DDBJ whole genome shotgun (WGS) entry which is preliminary data.</text>
</comment>
<proteinExistence type="predicted"/>
<name>A0A7J5Y113_DISMA</name>
<evidence type="ECO:0000313" key="1">
    <source>
        <dbReference type="EMBL" id="KAF3842761.1"/>
    </source>
</evidence>
<sequence>MRAKEGEAGSRMRPHLSTIDEVHLFKCFIQEYENAEISLLTKMHFLTAPEYWKKGDADEHDMDQTMKVLVSHDARDRGPADVSIVIEGDRVLNLCGNQTKACALLMGFIYALNLEYPKKLKYTFEPDGALMELDGALMELDGAKLLKKVQGLK</sequence>
<reference evidence="1 2" key="1">
    <citation type="submission" date="2020-03" db="EMBL/GenBank/DDBJ databases">
        <title>Dissostichus mawsoni Genome sequencing and assembly.</title>
        <authorList>
            <person name="Park H."/>
        </authorList>
    </citation>
    <scope>NUCLEOTIDE SEQUENCE [LARGE SCALE GENOMIC DNA]</scope>
    <source>
        <strain evidence="1">DM0001</strain>
        <tissue evidence="1">Muscle</tissue>
    </source>
</reference>
<gene>
    <name evidence="1" type="ORF">F7725_001610</name>
</gene>
<organism evidence="1 2">
    <name type="scientific">Dissostichus mawsoni</name>
    <name type="common">Antarctic cod</name>
    <dbReference type="NCBI Taxonomy" id="36200"/>
    <lineage>
        <taxon>Eukaryota</taxon>
        <taxon>Metazoa</taxon>
        <taxon>Chordata</taxon>
        <taxon>Craniata</taxon>
        <taxon>Vertebrata</taxon>
        <taxon>Euteleostomi</taxon>
        <taxon>Actinopterygii</taxon>
        <taxon>Neopterygii</taxon>
        <taxon>Teleostei</taxon>
        <taxon>Neoteleostei</taxon>
        <taxon>Acanthomorphata</taxon>
        <taxon>Eupercaria</taxon>
        <taxon>Perciformes</taxon>
        <taxon>Notothenioidei</taxon>
        <taxon>Nototheniidae</taxon>
        <taxon>Dissostichus</taxon>
    </lineage>
</organism>
<accession>A0A7J5Y113</accession>
<dbReference type="OrthoDB" id="8895157at2759"/>
<evidence type="ECO:0000313" key="2">
    <source>
        <dbReference type="Proteomes" id="UP000518266"/>
    </source>
</evidence>
<keyword evidence="2" id="KW-1185">Reference proteome</keyword>
<dbReference type="EMBL" id="JAAKFY010000018">
    <property type="protein sequence ID" value="KAF3842761.1"/>
    <property type="molecule type" value="Genomic_DNA"/>
</dbReference>
<dbReference type="Proteomes" id="UP000518266">
    <property type="component" value="Unassembled WGS sequence"/>
</dbReference>